<dbReference type="EMBL" id="JRYO01000173">
    <property type="protein sequence ID" value="KHE91831.1"/>
    <property type="molecule type" value="Genomic_DNA"/>
</dbReference>
<name>A0A0B0EIH2_9BACT</name>
<protein>
    <submittedName>
        <fullName evidence="2">Uncharacterized protein</fullName>
    </submittedName>
</protein>
<feature type="region of interest" description="Disordered" evidence="1">
    <location>
        <begin position="30"/>
        <end position="51"/>
    </location>
</feature>
<organism evidence="2 3">
    <name type="scientific">Candidatus Scalindua brodae</name>
    <dbReference type="NCBI Taxonomy" id="237368"/>
    <lineage>
        <taxon>Bacteria</taxon>
        <taxon>Pseudomonadati</taxon>
        <taxon>Planctomycetota</taxon>
        <taxon>Candidatus Brocadiia</taxon>
        <taxon>Candidatus Brocadiales</taxon>
        <taxon>Candidatus Scalinduaceae</taxon>
        <taxon>Candidatus Scalindua</taxon>
    </lineage>
</organism>
<dbReference type="Proteomes" id="UP000030652">
    <property type="component" value="Unassembled WGS sequence"/>
</dbReference>
<proteinExistence type="predicted"/>
<evidence type="ECO:0000313" key="3">
    <source>
        <dbReference type="Proteomes" id="UP000030652"/>
    </source>
</evidence>
<reference evidence="2 3" key="1">
    <citation type="submission" date="2014-10" db="EMBL/GenBank/DDBJ databases">
        <title>Draft genome of anammox bacterium scalindua brodae, obtained using differential coverage binning of sequence data from two enrichment reactors.</title>
        <authorList>
            <person name="Speth D.R."/>
            <person name="Russ L."/>
            <person name="Kartal B."/>
            <person name="Op den Camp H.J."/>
            <person name="Dutilh B.E."/>
            <person name="Jetten M.S."/>
        </authorList>
    </citation>
    <scope>NUCLEOTIDE SEQUENCE [LARGE SCALE GENOMIC DNA]</scope>
    <source>
        <strain evidence="2">RU1</strain>
    </source>
</reference>
<accession>A0A0B0EIH2</accession>
<evidence type="ECO:0000313" key="2">
    <source>
        <dbReference type="EMBL" id="KHE91831.1"/>
    </source>
</evidence>
<gene>
    <name evidence="2" type="ORF">SCABRO_02437</name>
</gene>
<dbReference type="AlphaFoldDB" id="A0A0B0EIH2"/>
<sequence>MDDKELYQQKKQAQLDEWKAEIDKLKAKASGASADVQLEMNKQSRRLKARS</sequence>
<comment type="caution">
    <text evidence="2">The sequence shown here is derived from an EMBL/GenBank/DDBJ whole genome shotgun (WGS) entry which is preliminary data.</text>
</comment>
<evidence type="ECO:0000256" key="1">
    <source>
        <dbReference type="SAM" id="MobiDB-lite"/>
    </source>
</evidence>